<feature type="domain" description="M23ase beta-sheet core" evidence="1">
    <location>
        <begin position="92"/>
        <end position="189"/>
    </location>
</feature>
<evidence type="ECO:0000313" key="3">
    <source>
        <dbReference type="Proteomes" id="UP000707206"/>
    </source>
</evidence>
<organism evidence="2 3">
    <name type="scientific">Pelagihabitans pacificus</name>
    <dbReference type="NCBI Taxonomy" id="2696054"/>
    <lineage>
        <taxon>Bacteria</taxon>
        <taxon>Pseudomonadati</taxon>
        <taxon>Bacteroidota</taxon>
        <taxon>Flavobacteriia</taxon>
        <taxon>Flavobacteriales</taxon>
        <taxon>Flavobacteriaceae</taxon>
        <taxon>Pelagihabitans</taxon>
    </lineage>
</organism>
<proteinExistence type="predicted"/>
<dbReference type="SUPFAM" id="SSF51261">
    <property type="entry name" value="Duplicated hybrid motif"/>
    <property type="match status" value="1"/>
</dbReference>
<dbReference type="Pfam" id="PF01551">
    <property type="entry name" value="Peptidase_M23"/>
    <property type="match status" value="1"/>
</dbReference>
<accession>A0A967AP85</accession>
<dbReference type="InterPro" id="IPR011055">
    <property type="entry name" value="Dup_hybrid_motif"/>
</dbReference>
<dbReference type="EMBL" id="VIKU02000001">
    <property type="protein sequence ID" value="NHF57818.1"/>
    <property type="molecule type" value="Genomic_DNA"/>
</dbReference>
<reference evidence="2" key="1">
    <citation type="submission" date="2019-07" db="EMBL/GenBank/DDBJ databases">
        <authorList>
            <person name="De-Chao Zhang Q."/>
        </authorList>
    </citation>
    <scope>NUCLEOTIDE SEQUENCE</scope>
    <source>
        <strain evidence="2">TP-CH-4</strain>
    </source>
</reference>
<dbReference type="CDD" id="cd12797">
    <property type="entry name" value="M23_peptidase"/>
    <property type="match status" value="1"/>
</dbReference>
<protein>
    <submittedName>
        <fullName evidence="2">Peptidoglycan DD-metalloendopeptidase family protein</fullName>
    </submittedName>
</protein>
<dbReference type="RefSeq" id="WP_152572347.1">
    <property type="nucleotide sequence ID" value="NZ_VIKU02000001.1"/>
</dbReference>
<keyword evidence="3" id="KW-1185">Reference proteome</keyword>
<dbReference type="InterPro" id="IPR016047">
    <property type="entry name" value="M23ase_b-sheet_dom"/>
</dbReference>
<dbReference type="PANTHER" id="PTHR21666:SF270">
    <property type="entry name" value="MUREIN HYDROLASE ACTIVATOR ENVC"/>
    <property type="match status" value="1"/>
</dbReference>
<dbReference type="AlphaFoldDB" id="A0A967AP85"/>
<dbReference type="GO" id="GO:0004222">
    <property type="term" value="F:metalloendopeptidase activity"/>
    <property type="evidence" value="ECO:0007669"/>
    <property type="project" value="TreeGrafter"/>
</dbReference>
<sequence>MKNIAELLRSVSDKPIPPLDLAIPLSDYTPLDLSTTNPDLKTIDSTDPIECQEYIDRILTRNNATVAYGGYLEKRNLYNDKIGFSKGSPRNIHLGIDFWAEAGTKVLVPVAGKIHSFQNNATSGDYGPTIILEHRLGKVTFYSLYGHLSLESLYGLQKRKAFRAGELLATLGTPDINVDYAPHLHFQLILDMEGKKGDYPGVCSAEDLEFYSKNCPNPNLLLGF</sequence>
<evidence type="ECO:0000313" key="2">
    <source>
        <dbReference type="EMBL" id="NHF57818.1"/>
    </source>
</evidence>
<dbReference type="Gene3D" id="2.70.70.10">
    <property type="entry name" value="Glucose Permease (Domain IIA)"/>
    <property type="match status" value="1"/>
</dbReference>
<dbReference type="InterPro" id="IPR050570">
    <property type="entry name" value="Cell_wall_metabolism_enzyme"/>
</dbReference>
<name>A0A967AP85_9FLAO</name>
<evidence type="ECO:0000259" key="1">
    <source>
        <dbReference type="Pfam" id="PF01551"/>
    </source>
</evidence>
<reference evidence="2" key="2">
    <citation type="submission" date="2020-03" db="EMBL/GenBank/DDBJ databases">
        <title>Flavobacteriaceae bacterium strain TP-CH-4, a member of the family Flavobacteriaceae isolated from a deep-sea seamount.</title>
        <authorList>
            <person name="Zhang D.-C."/>
        </authorList>
    </citation>
    <scope>NUCLEOTIDE SEQUENCE</scope>
    <source>
        <strain evidence="2">TP-CH-4</strain>
    </source>
</reference>
<dbReference type="PANTHER" id="PTHR21666">
    <property type="entry name" value="PEPTIDASE-RELATED"/>
    <property type="match status" value="1"/>
</dbReference>
<dbReference type="Proteomes" id="UP000707206">
    <property type="component" value="Unassembled WGS sequence"/>
</dbReference>
<comment type="caution">
    <text evidence="2">The sequence shown here is derived from an EMBL/GenBank/DDBJ whole genome shotgun (WGS) entry which is preliminary data.</text>
</comment>
<gene>
    <name evidence="2" type="ORF">FK220_000595</name>
</gene>